<feature type="region of interest" description="Disordered" evidence="1">
    <location>
        <begin position="1"/>
        <end position="36"/>
    </location>
</feature>
<organism evidence="2 3">
    <name type="scientific">Meripilus lineatus</name>
    <dbReference type="NCBI Taxonomy" id="2056292"/>
    <lineage>
        <taxon>Eukaryota</taxon>
        <taxon>Fungi</taxon>
        <taxon>Dikarya</taxon>
        <taxon>Basidiomycota</taxon>
        <taxon>Agaricomycotina</taxon>
        <taxon>Agaricomycetes</taxon>
        <taxon>Polyporales</taxon>
        <taxon>Meripilaceae</taxon>
        <taxon>Meripilus</taxon>
    </lineage>
</organism>
<feature type="compositionally biased region" description="Polar residues" evidence="1">
    <location>
        <begin position="72"/>
        <end position="83"/>
    </location>
</feature>
<feature type="compositionally biased region" description="Basic residues" evidence="1">
    <location>
        <begin position="1"/>
        <end position="16"/>
    </location>
</feature>
<reference evidence="2" key="1">
    <citation type="submission" date="2022-07" db="EMBL/GenBank/DDBJ databases">
        <title>Genome Sequence of Physisporinus lineatus.</title>
        <authorList>
            <person name="Buettner E."/>
        </authorList>
    </citation>
    <scope>NUCLEOTIDE SEQUENCE</scope>
    <source>
        <strain evidence="2">VT162</strain>
    </source>
</reference>
<evidence type="ECO:0000313" key="3">
    <source>
        <dbReference type="Proteomes" id="UP001212997"/>
    </source>
</evidence>
<dbReference type="AlphaFoldDB" id="A0AAD5URE0"/>
<proteinExistence type="predicted"/>
<protein>
    <submittedName>
        <fullName evidence="2">Uncharacterized protein</fullName>
    </submittedName>
</protein>
<gene>
    <name evidence="2" type="ORF">NLI96_g12555</name>
</gene>
<evidence type="ECO:0000256" key="1">
    <source>
        <dbReference type="SAM" id="MobiDB-lite"/>
    </source>
</evidence>
<feature type="region of interest" description="Disordered" evidence="1">
    <location>
        <begin position="68"/>
        <end position="97"/>
    </location>
</feature>
<dbReference type="EMBL" id="JANAWD010001105">
    <property type="protein sequence ID" value="KAJ3474269.1"/>
    <property type="molecule type" value="Genomic_DNA"/>
</dbReference>
<dbReference type="Proteomes" id="UP001212997">
    <property type="component" value="Unassembled WGS sequence"/>
</dbReference>
<comment type="caution">
    <text evidence="2">The sequence shown here is derived from an EMBL/GenBank/DDBJ whole genome shotgun (WGS) entry which is preliminary data.</text>
</comment>
<keyword evidence="3" id="KW-1185">Reference proteome</keyword>
<evidence type="ECO:0000313" key="2">
    <source>
        <dbReference type="EMBL" id="KAJ3474269.1"/>
    </source>
</evidence>
<feature type="compositionally biased region" description="Polar residues" evidence="1">
    <location>
        <begin position="20"/>
        <end position="29"/>
    </location>
</feature>
<name>A0AAD5URE0_9APHY</name>
<accession>A0AAD5URE0</accession>
<sequence>MSARRPKFSPSKKYRKAQQPIMSGSSTLIPVSEAPWPRLPPATRQLGIPRQQSILSLPARKRYIQIHHPRSQLPSTHSTQPQNPDGDDPFIDNGNDITNDFTATLYKHNLENPGTSNAQKRQRQWQQWQLVTIPLLIDPYLDVLWKTRSLRDEAPIHEPQDCNSCPVSLRSIIPDSRRQPQCLGIREETVPLSSPKHFGLDRGARGLLGGQRVSIEHPGRYSSRIQQRAQMDRVK</sequence>